<dbReference type="PROSITE" id="PS50022">
    <property type="entry name" value="FA58C_3"/>
    <property type="match status" value="2"/>
</dbReference>
<dbReference type="FunFam" id="2.60.120.260:FF:000016">
    <property type="entry name" value="Contactin-associated protein-like 4 isoform 1"/>
    <property type="match status" value="1"/>
</dbReference>
<dbReference type="InterPro" id="IPR008979">
    <property type="entry name" value="Galactose-bd-like_sf"/>
</dbReference>
<protein>
    <submittedName>
        <fullName evidence="3">Neuropilin-2-like</fullName>
    </submittedName>
</protein>
<dbReference type="AlphaFoldDB" id="A0A6P8HEA3"/>
<gene>
    <name evidence="3" type="primary">LOC116291067</name>
</gene>
<accession>A0A6P8HEA3</accession>
<dbReference type="OrthoDB" id="5970352at2759"/>
<feature type="domain" description="F5/8 type C" evidence="1">
    <location>
        <begin position="185"/>
        <end position="287"/>
    </location>
</feature>
<reference evidence="3" key="1">
    <citation type="submission" date="2025-08" db="UniProtKB">
        <authorList>
            <consortium name="RefSeq"/>
        </authorList>
    </citation>
    <scope>IDENTIFICATION</scope>
    <source>
        <tissue evidence="3">Tentacle</tissue>
    </source>
</reference>
<dbReference type="KEGG" id="aten:116291067"/>
<organism evidence="2 3">
    <name type="scientific">Actinia tenebrosa</name>
    <name type="common">Australian red waratah sea anemone</name>
    <dbReference type="NCBI Taxonomy" id="6105"/>
    <lineage>
        <taxon>Eukaryota</taxon>
        <taxon>Metazoa</taxon>
        <taxon>Cnidaria</taxon>
        <taxon>Anthozoa</taxon>
        <taxon>Hexacorallia</taxon>
        <taxon>Actiniaria</taxon>
        <taxon>Actiniidae</taxon>
        <taxon>Actinia</taxon>
    </lineage>
</organism>
<dbReference type="InterPro" id="IPR000421">
    <property type="entry name" value="FA58C"/>
</dbReference>
<keyword evidence="2" id="KW-1185">Reference proteome</keyword>
<dbReference type="CDD" id="cd00057">
    <property type="entry name" value="FA58C"/>
    <property type="match status" value="1"/>
</dbReference>
<dbReference type="InParanoid" id="A0A6P8HEA3"/>
<dbReference type="SMART" id="SM00231">
    <property type="entry name" value="FA58C"/>
    <property type="match status" value="1"/>
</dbReference>
<dbReference type="PANTHER" id="PTHR24543">
    <property type="entry name" value="MULTICOPPER OXIDASE-RELATED"/>
    <property type="match status" value="1"/>
</dbReference>
<dbReference type="Proteomes" id="UP000515163">
    <property type="component" value="Unplaced"/>
</dbReference>
<dbReference type="GeneID" id="116291067"/>
<sequence>MNLQISNGFYHFRVLLVMITFNQIKPGSFTDNNCADRLIGVENRYIIPDSSFTATSQYYNTHYPYHARLNSDLRGWAAKTNSDPNDYLQIDFGLPYVICAVATQGSSAGDEWVTQYKISLSMDNIKWKPYQENGALKFFAGNTDRRTIKKHFLSQPLTRCIRFIPTTYQSWKTMRVGVYGYLKACENSPLGMESGAIQYGNITASSDVHLVKNARLHYTSGSSWCASTSDSDPYLQIDLGTSHLICAVATQGNSIADQWVKTYQIDTWNSATWTTYQENNIDRVMYH</sequence>
<evidence type="ECO:0000313" key="3">
    <source>
        <dbReference type="RefSeq" id="XP_031554046.1"/>
    </source>
</evidence>
<dbReference type="PROSITE" id="PS01285">
    <property type="entry name" value="FA58C_1"/>
    <property type="match status" value="2"/>
</dbReference>
<evidence type="ECO:0000313" key="2">
    <source>
        <dbReference type="Proteomes" id="UP000515163"/>
    </source>
</evidence>
<feature type="domain" description="F5/8 type C" evidence="1">
    <location>
        <begin position="34"/>
        <end position="181"/>
    </location>
</feature>
<evidence type="ECO:0000259" key="1">
    <source>
        <dbReference type="PROSITE" id="PS50022"/>
    </source>
</evidence>
<name>A0A6P8HEA3_ACTTE</name>
<dbReference type="SUPFAM" id="SSF49785">
    <property type="entry name" value="Galactose-binding domain-like"/>
    <property type="match status" value="2"/>
</dbReference>
<dbReference type="RefSeq" id="XP_031554046.1">
    <property type="nucleotide sequence ID" value="XM_031698186.1"/>
</dbReference>
<dbReference type="Pfam" id="PF00754">
    <property type="entry name" value="F5_F8_type_C"/>
    <property type="match status" value="2"/>
</dbReference>
<dbReference type="Gene3D" id="2.60.120.260">
    <property type="entry name" value="Galactose-binding domain-like"/>
    <property type="match status" value="2"/>
</dbReference>
<proteinExistence type="predicted"/>